<dbReference type="InterPro" id="IPR035996">
    <property type="entry name" value="4pyrrol_Methylase_sf"/>
</dbReference>
<dbReference type="RefSeq" id="WP_059140029.1">
    <property type="nucleotide sequence ID" value="NZ_KQ130615.1"/>
</dbReference>
<dbReference type="Proteomes" id="UP000052258">
    <property type="component" value="Unassembled WGS sequence"/>
</dbReference>
<dbReference type="InterPro" id="IPR014776">
    <property type="entry name" value="4pyrrole_Mease_sub2"/>
</dbReference>
<dbReference type="NCBIfam" id="NF004790">
    <property type="entry name" value="PRK06136.1"/>
    <property type="match status" value="1"/>
</dbReference>
<dbReference type="InterPro" id="IPR006366">
    <property type="entry name" value="CobA/CysG_C"/>
</dbReference>
<dbReference type="InterPro" id="IPR000878">
    <property type="entry name" value="4pyrrol_Mease"/>
</dbReference>
<protein>
    <recommendedName>
        <fullName evidence="1">uroporphyrinogen-III C-methyltransferase</fullName>
        <ecNumber evidence="1">2.1.1.107</ecNumber>
    </recommendedName>
</protein>
<evidence type="ECO:0000313" key="8">
    <source>
        <dbReference type="Proteomes" id="UP000052258"/>
    </source>
</evidence>
<dbReference type="PANTHER" id="PTHR45790">
    <property type="entry name" value="SIROHEME SYNTHASE-RELATED"/>
    <property type="match status" value="1"/>
</dbReference>
<evidence type="ECO:0000256" key="1">
    <source>
        <dbReference type="ARBA" id="ARBA00012162"/>
    </source>
</evidence>
<name>A0A0J8GAN7_9LIST</name>
<keyword evidence="5" id="KW-0627">Porphyrin biosynthesis</keyword>
<dbReference type="Gene3D" id="3.40.1010.10">
    <property type="entry name" value="Cobalt-precorrin-4 Transmethylase, Domain 1"/>
    <property type="match status" value="1"/>
</dbReference>
<keyword evidence="8" id="KW-1185">Reference proteome</keyword>
<dbReference type="FunFam" id="3.40.1010.10:FF:000001">
    <property type="entry name" value="Siroheme synthase"/>
    <property type="match status" value="1"/>
</dbReference>
<dbReference type="PATRIC" id="fig|1430899.3.peg.1421"/>
<dbReference type="PROSITE" id="PS00839">
    <property type="entry name" value="SUMT_1"/>
    <property type="match status" value="1"/>
</dbReference>
<keyword evidence="2 7" id="KW-0489">Methyltransferase</keyword>
<keyword evidence="4" id="KW-0949">S-adenosyl-L-methionine</keyword>
<feature type="domain" description="Tetrapyrrole methylase" evidence="6">
    <location>
        <begin position="3"/>
        <end position="213"/>
    </location>
</feature>
<dbReference type="Gene3D" id="3.30.950.10">
    <property type="entry name" value="Methyltransferase, Cobalt-precorrin-4 Transmethylase, Domain 2"/>
    <property type="match status" value="1"/>
</dbReference>
<gene>
    <name evidence="7" type="ORF">X560_1224</name>
</gene>
<organism evidence="7 8">
    <name type="scientific">Listeria fleischmannii 1991</name>
    <dbReference type="NCBI Taxonomy" id="1430899"/>
    <lineage>
        <taxon>Bacteria</taxon>
        <taxon>Bacillati</taxon>
        <taxon>Bacillota</taxon>
        <taxon>Bacilli</taxon>
        <taxon>Bacillales</taxon>
        <taxon>Listeriaceae</taxon>
        <taxon>Listeria</taxon>
    </lineage>
</organism>
<accession>A0A0J8GAN7</accession>
<dbReference type="EMBL" id="AZHO01000014">
    <property type="protein sequence ID" value="KMT59695.1"/>
    <property type="molecule type" value="Genomic_DNA"/>
</dbReference>
<keyword evidence="3 7" id="KW-0808">Transferase</keyword>
<dbReference type="InterPro" id="IPR014777">
    <property type="entry name" value="4pyrrole_Mease_sub1"/>
</dbReference>
<dbReference type="Pfam" id="PF00590">
    <property type="entry name" value="TP_methylase"/>
    <property type="match status" value="1"/>
</dbReference>
<evidence type="ECO:0000256" key="3">
    <source>
        <dbReference type="ARBA" id="ARBA00022679"/>
    </source>
</evidence>
<dbReference type="NCBIfam" id="TIGR01469">
    <property type="entry name" value="cobA_cysG_Cterm"/>
    <property type="match status" value="1"/>
</dbReference>
<evidence type="ECO:0000256" key="2">
    <source>
        <dbReference type="ARBA" id="ARBA00022603"/>
    </source>
</evidence>
<dbReference type="EC" id="2.1.1.107" evidence="1"/>
<dbReference type="AlphaFoldDB" id="A0A0J8GAN7"/>
<dbReference type="SUPFAM" id="SSF53790">
    <property type="entry name" value="Tetrapyrrole methylase"/>
    <property type="match status" value="1"/>
</dbReference>
<dbReference type="InterPro" id="IPR050161">
    <property type="entry name" value="Siro_Cobalamin_biosynth"/>
</dbReference>
<dbReference type="InterPro" id="IPR003043">
    <property type="entry name" value="Uropor_MeTrfase_CS"/>
</dbReference>
<dbReference type="CDD" id="cd11642">
    <property type="entry name" value="SUMT"/>
    <property type="match status" value="1"/>
</dbReference>
<dbReference type="GO" id="GO:0004851">
    <property type="term" value="F:uroporphyrin-III C-methyltransferase activity"/>
    <property type="evidence" value="ECO:0007669"/>
    <property type="project" value="UniProtKB-EC"/>
</dbReference>
<evidence type="ECO:0000256" key="5">
    <source>
        <dbReference type="ARBA" id="ARBA00023244"/>
    </source>
</evidence>
<comment type="caution">
    <text evidence="7">The sequence shown here is derived from an EMBL/GenBank/DDBJ whole genome shotgun (WGS) entry which is preliminary data.</text>
</comment>
<proteinExistence type="predicted"/>
<evidence type="ECO:0000259" key="6">
    <source>
        <dbReference type="Pfam" id="PF00590"/>
    </source>
</evidence>
<dbReference type="PANTHER" id="PTHR45790:SF3">
    <property type="entry name" value="S-ADENOSYL-L-METHIONINE-DEPENDENT UROPORPHYRINOGEN III METHYLTRANSFERASE, CHLOROPLASTIC"/>
    <property type="match status" value="1"/>
</dbReference>
<dbReference type="GO" id="GO:0019354">
    <property type="term" value="P:siroheme biosynthetic process"/>
    <property type="evidence" value="ECO:0007669"/>
    <property type="project" value="InterPro"/>
</dbReference>
<reference evidence="7 8" key="1">
    <citation type="journal article" date="2015" name="Genome Biol. Evol.">
        <title>Comparative Genomics of Listeria Sensu Lato: Genus-Wide Differences in Evolutionary Dynamics and the Progressive Gain of Complex, Potentially Pathogenicity-Related Traits through Lateral Gene Transfer.</title>
        <authorList>
            <person name="Chiara M."/>
            <person name="Caruso M."/>
            <person name="D'Erchia A.M."/>
            <person name="Manzari C."/>
            <person name="Fraccalvieri R."/>
            <person name="Goffredo E."/>
            <person name="Latorre L."/>
            <person name="Miccolupo A."/>
            <person name="Padalino I."/>
            <person name="Santagada G."/>
            <person name="Chiocco D."/>
            <person name="Pesole G."/>
            <person name="Horner D.S."/>
            <person name="Parisi A."/>
        </authorList>
    </citation>
    <scope>NUCLEOTIDE SEQUENCE [LARGE SCALE GENOMIC DNA]</scope>
    <source>
        <strain evidence="7 8">1991</strain>
    </source>
</reference>
<evidence type="ECO:0000313" key="7">
    <source>
        <dbReference type="EMBL" id="KMT59695.1"/>
    </source>
</evidence>
<sequence>MGKVYLVGAGPGDPELLTLKAMRLLKTADVVIYDRLCNPLFLHLTKRTAKLIYCGKKPYHHAMKQEKINEALVEYGKSEGEIVRLKGGDPSIFGRVREEIDCLERAKLPYEIVPGITAASGAAAYAGVTLTDRESSSHVTLSTAHRKGDHGESEQMAGFTKHGTACFYMGMENLPFIKKKLLEQAVALDLPVAIISWGSYGRQKKIVGTLSSIEQLVEQADLINPALIIAGDVVSRAPAESWFEKLPLFGKKILYITEKPFSFEKMVEFTSRGADIWFQEVGPNRDKRFDALTKKFLKENDFTDFYFENEGSEALFKTKC</sequence>
<dbReference type="GO" id="GO:0032259">
    <property type="term" value="P:methylation"/>
    <property type="evidence" value="ECO:0007669"/>
    <property type="project" value="UniProtKB-KW"/>
</dbReference>
<evidence type="ECO:0000256" key="4">
    <source>
        <dbReference type="ARBA" id="ARBA00022691"/>
    </source>
</evidence>
<dbReference type="OrthoDB" id="9815856at2"/>